<dbReference type="InterPro" id="IPR029058">
    <property type="entry name" value="AB_hydrolase_fold"/>
</dbReference>
<keyword evidence="2" id="KW-0812">Transmembrane</keyword>
<sequence length="121" mass="14023">MASKLVNLRAVVIHSGILSGIRVLYPIKMTFWFDIFKGTSDEVVDWTHGKQLWENCKEKYEPLWVKGGGHCDLEGYPEYLKHMRKFLNAMEKRTTIGDKKEQLNQNSNENESKQNKCLGFG</sequence>
<dbReference type="Proteomes" id="UP001341840">
    <property type="component" value="Unassembled WGS sequence"/>
</dbReference>
<dbReference type="PANTHER" id="PTHR12277:SF167">
    <property type="entry name" value="ALPHA_BETA-HYDROLASES SUPERFAMILY PROTEIN"/>
    <property type="match status" value="1"/>
</dbReference>
<gene>
    <name evidence="3" type="ORF">PIB30_091586</name>
</gene>
<dbReference type="EMBL" id="JASCZI010243493">
    <property type="protein sequence ID" value="MED6213277.1"/>
    <property type="molecule type" value="Genomic_DNA"/>
</dbReference>
<comment type="caution">
    <text evidence="3">The sequence shown here is derived from an EMBL/GenBank/DDBJ whole genome shotgun (WGS) entry which is preliminary data.</text>
</comment>
<reference evidence="3 4" key="1">
    <citation type="journal article" date="2023" name="Plants (Basel)">
        <title>Bridging the Gap: Combining Genomics and Transcriptomics Approaches to Understand Stylosanthes scabra, an Orphan Legume from the Brazilian Caatinga.</title>
        <authorList>
            <person name="Ferreira-Neto J.R.C."/>
            <person name="da Silva M.D."/>
            <person name="Binneck E."/>
            <person name="de Melo N.F."/>
            <person name="da Silva R.H."/>
            <person name="de Melo A.L.T.M."/>
            <person name="Pandolfi V."/>
            <person name="Bustamante F.O."/>
            <person name="Brasileiro-Vidal A.C."/>
            <person name="Benko-Iseppon A.M."/>
        </authorList>
    </citation>
    <scope>NUCLEOTIDE SEQUENCE [LARGE SCALE GENOMIC DNA]</scope>
    <source>
        <tissue evidence="3">Leaves</tissue>
    </source>
</reference>
<keyword evidence="4" id="KW-1185">Reference proteome</keyword>
<proteinExistence type="predicted"/>
<accession>A0ABU6YU67</accession>
<evidence type="ECO:0000256" key="1">
    <source>
        <dbReference type="SAM" id="MobiDB-lite"/>
    </source>
</evidence>
<name>A0ABU6YU67_9FABA</name>
<organism evidence="3 4">
    <name type="scientific">Stylosanthes scabra</name>
    <dbReference type="NCBI Taxonomy" id="79078"/>
    <lineage>
        <taxon>Eukaryota</taxon>
        <taxon>Viridiplantae</taxon>
        <taxon>Streptophyta</taxon>
        <taxon>Embryophyta</taxon>
        <taxon>Tracheophyta</taxon>
        <taxon>Spermatophyta</taxon>
        <taxon>Magnoliopsida</taxon>
        <taxon>eudicotyledons</taxon>
        <taxon>Gunneridae</taxon>
        <taxon>Pentapetalae</taxon>
        <taxon>rosids</taxon>
        <taxon>fabids</taxon>
        <taxon>Fabales</taxon>
        <taxon>Fabaceae</taxon>
        <taxon>Papilionoideae</taxon>
        <taxon>50 kb inversion clade</taxon>
        <taxon>dalbergioids sensu lato</taxon>
        <taxon>Dalbergieae</taxon>
        <taxon>Pterocarpus clade</taxon>
        <taxon>Stylosanthes</taxon>
    </lineage>
</organism>
<evidence type="ECO:0000313" key="3">
    <source>
        <dbReference type="EMBL" id="MED6213277.1"/>
    </source>
</evidence>
<keyword evidence="2" id="KW-0472">Membrane</keyword>
<feature type="transmembrane region" description="Helical" evidence="2">
    <location>
        <begin position="6"/>
        <end position="25"/>
    </location>
</feature>
<protein>
    <submittedName>
        <fullName evidence="3">Uncharacterized protein</fullName>
    </submittedName>
</protein>
<evidence type="ECO:0000313" key="4">
    <source>
        <dbReference type="Proteomes" id="UP001341840"/>
    </source>
</evidence>
<keyword evidence="2" id="KW-1133">Transmembrane helix</keyword>
<dbReference type="SUPFAM" id="SSF53474">
    <property type="entry name" value="alpha/beta-Hydrolases"/>
    <property type="match status" value="1"/>
</dbReference>
<evidence type="ECO:0000256" key="2">
    <source>
        <dbReference type="SAM" id="Phobius"/>
    </source>
</evidence>
<feature type="region of interest" description="Disordered" evidence="1">
    <location>
        <begin position="97"/>
        <end position="121"/>
    </location>
</feature>
<dbReference type="Gene3D" id="3.40.50.1820">
    <property type="entry name" value="alpha/beta hydrolase"/>
    <property type="match status" value="1"/>
</dbReference>
<dbReference type="PANTHER" id="PTHR12277">
    <property type="entry name" value="ALPHA/BETA HYDROLASE DOMAIN-CONTAINING PROTEIN"/>
    <property type="match status" value="1"/>
</dbReference>